<name>A0A1S3UBS5_VIGRR</name>
<dbReference type="KEGG" id="vra:106763770"/>
<evidence type="ECO:0000313" key="2">
    <source>
        <dbReference type="Proteomes" id="UP000087766"/>
    </source>
</evidence>
<dbReference type="SUPFAM" id="SSF82185">
    <property type="entry name" value="Histone H3 K4-specific methyltransferase SET7/9 N-terminal domain"/>
    <property type="match status" value="1"/>
</dbReference>
<dbReference type="Gene3D" id="2.20.110.10">
    <property type="entry name" value="Histone H3 K4-specific methyltransferase SET7/9 N-terminal domain"/>
    <property type="match status" value="2"/>
</dbReference>
<dbReference type="InterPro" id="IPR003409">
    <property type="entry name" value="MORN"/>
</dbReference>
<dbReference type="OrthoDB" id="1707155at2759"/>
<accession>A0A1S3UBS5</accession>
<reference evidence="2" key="1">
    <citation type="journal article" date="2014" name="Nat. Commun.">
        <title>Genome sequence of mungbean and insights into evolution within Vigna species.</title>
        <authorList>
            <person name="Kang Y.J."/>
            <person name="Kim S.K."/>
            <person name="Kim M.Y."/>
            <person name="Lestari P."/>
            <person name="Kim K.H."/>
            <person name="Ha B.K."/>
            <person name="Jun T.H."/>
            <person name="Hwang W.J."/>
            <person name="Lee T."/>
            <person name="Lee J."/>
            <person name="Shim S."/>
            <person name="Yoon M.Y."/>
            <person name="Jang Y.E."/>
            <person name="Han K.S."/>
            <person name="Taeprayoon P."/>
            <person name="Yoon N."/>
            <person name="Somta P."/>
            <person name="Tanya P."/>
            <person name="Kim K.S."/>
            <person name="Gwag J.G."/>
            <person name="Moon J.K."/>
            <person name="Lee Y.H."/>
            <person name="Park B.S."/>
            <person name="Bombarely A."/>
            <person name="Doyle J.J."/>
            <person name="Jackson S.A."/>
            <person name="Schafleitner R."/>
            <person name="Srinives P."/>
            <person name="Varshney R.K."/>
            <person name="Lee S.H."/>
        </authorList>
    </citation>
    <scope>NUCLEOTIDE SEQUENCE [LARGE SCALE GENOMIC DNA]</scope>
    <source>
        <strain evidence="2">cv. VC1973A</strain>
    </source>
</reference>
<dbReference type="GO" id="GO:0016020">
    <property type="term" value="C:membrane"/>
    <property type="evidence" value="ECO:0007669"/>
    <property type="project" value="UniProtKB-ARBA"/>
</dbReference>
<proteinExistence type="predicted"/>
<dbReference type="SMART" id="SM00698">
    <property type="entry name" value="MORN"/>
    <property type="match status" value="4"/>
</dbReference>
<sequence>MDPHLGTFPILSYVISRLPSFSRIKLTFKFRVLLKQTVDKVCEIVKKQLVVEGFGTFTGSEGETYCGSWSSDRKQGYGQKRYANEDFYEGLWKRNVQEGEGRYVWVNGNEYYEEWRNKVICGRGTLIWANGNRYEGQWENGVPKGQGVFTWPDGSCYVGCWNKDLKVHQLDGTFYRGIISLLL</sequence>
<dbReference type="Pfam" id="PF02493">
    <property type="entry name" value="MORN"/>
    <property type="match status" value="4"/>
</dbReference>
<dbReference type="FunFam" id="2.20.110.10:FF:000031">
    <property type="entry name" value="Phosphatidylinositol 4-phosphate 5-kinase"/>
    <property type="match status" value="1"/>
</dbReference>
<dbReference type="RefSeq" id="XP_014503414.1">
    <property type="nucleotide sequence ID" value="XM_014647928.1"/>
</dbReference>
<dbReference type="Proteomes" id="UP000087766">
    <property type="component" value="Chromosome 6"/>
</dbReference>
<evidence type="ECO:0000313" key="3">
    <source>
        <dbReference type="RefSeq" id="XP_014503414.1"/>
    </source>
</evidence>
<reference evidence="3" key="2">
    <citation type="submission" date="2025-08" db="UniProtKB">
        <authorList>
            <consortium name="RefSeq"/>
        </authorList>
    </citation>
    <scope>IDENTIFICATION</scope>
    <source>
        <tissue evidence="3">Leaf</tissue>
    </source>
</reference>
<keyword evidence="1" id="KW-0677">Repeat</keyword>
<organism evidence="2 3">
    <name type="scientific">Vigna radiata var. radiata</name>
    <name type="common">Mung bean</name>
    <name type="synonym">Phaseolus aureus</name>
    <dbReference type="NCBI Taxonomy" id="3916"/>
    <lineage>
        <taxon>Eukaryota</taxon>
        <taxon>Viridiplantae</taxon>
        <taxon>Streptophyta</taxon>
        <taxon>Embryophyta</taxon>
        <taxon>Tracheophyta</taxon>
        <taxon>Spermatophyta</taxon>
        <taxon>Magnoliopsida</taxon>
        <taxon>eudicotyledons</taxon>
        <taxon>Gunneridae</taxon>
        <taxon>Pentapetalae</taxon>
        <taxon>rosids</taxon>
        <taxon>fabids</taxon>
        <taxon>Fabales</taxon>
        <taxon>Fabaceae</taxon>
        <taxon>Papilionoideae</taxon>
        <taxon>50 kb inversion clade</taxon>
        <taxon>NPAAA clade</taxon>
        <taxon>indigoferoid/millettioid clade</taxon>
        <taxon>Phaseoleae</taxon>
        <taxon>Vigna</taxon>
    </lineage>
</organism>
<dbReference type="AlphaFoldDB" id="A0A1S3UBS5"/>
<dbReference type="STRING" id="3916.A0A1S3UBS5"/>
<protein>
    <submittedName>
        <fullName evidence="3">Phosphatidylinositol 4-phosphate 5-kinase 2-like</fullName>
    </submittedName>
</protein>
<gene>
    <name evidence="3" type="primary">LOC106763770</name>
</gene>
<dbReference type="GO" id="GO:0005829">
    <property type="term" value="C:cytosol"/>
    <property type="evidence" value="ECO:0007669"/>
    <property type="project" value="TreeGrafter"/>
</dbReference>
<dbReference type="PANTHER" id="PTHR43215:SF14">
    <property type="entry name" value="RADIAL SPOKE HEAD 1 HOMOLOG"/>
    <property type="match status" value="1"/>
</dbReference>
<evidence type="ECO:0000256" key="1">
    <source>
        <dbReference type="ARBA" id="ARBA00022737"/>
    </source>
</evidence>
<dbReference type="PANTHER" id="PTHR43215">
    <property type="entry name" value="RADIAL SPOKE HEAD 1 HOMOLOG"/>
    <property type="match status" value="1"/>
</dbReference>
<keyword evidence="2" id="KW-1185">Reference proteome</keyword>
<dbReference type="GeneID" id="106763770"/>